<keyword evidence="2 5" id="KW-0274">FAD</keyword>
<dbReference type="InterPro" id="IPR002938">
    <property type="entry name" value="FAD-bd"/>
</dbReference>
<comment type="similarity">
    <text evidence="5">Belongs to the aromatic-ring hydroxylase family. TetX subfamily.</text>
</comment>
<comment type="cofactor">
    <cofactor evidence="5">
        <name>FAD</name>
        <dbReference type="ChEBI" id="CHEBI:57692"/>
    </cofactor>
</comment>
<dbReference type="HAMAP" id="MF_00845">
    <property type="entry name" value="TetX_monooxygenase"/>
    <property type="match status" value="1"/>
</dbReference>
<comment type="function">
    <text evidence="5">An FAD-requiring monooxygenase active on some tetracycline antibiotic derivatives, which leads to their inactivation. Hydroxylates carbon 11a of tetracycline and some analogs.</text>
</comment>
<feature type="binding site" evidence="5">
    <location>
        <position position="43"/>
    </location>
    <ligand>
        <name>NADPH</name>
        <dbReference type="ChEBI" id="CHEBI:57783"/>
    </ligand>
</feature>
<feature type="binding site" evidence="5">
    <location>
        <position position="106"/>
    </location>
    <ligand>
        <name>FAD</name>
        <dbReference type="ChEBI" id="CHEBI:57692"/>
    </ligand>
</feature>
<evidence type="ECO:0000259" key="6">
    <source>
        <dbReference type="Pfam" id="PF01494"/>
    </source>
</evidence>
<keyword evidence="5" id="KW-0963">Cytoplasm</keyword>
<dbReference type="Gene3D" id="3.50.50.60">
    <property type="entry name" value="FAD/NAD(P)-binding domain"/>
    <property type="match status" value="1"/>
</dbReference>
<keyword evidence="5" id="KW-0521">NADP</keyword>
<feature type="binding site" evidence="5">
    <location>
        <position position="50"/>
    </location>
    <ligand>
        <name>FAD</name>
        <dbReference type="ChEBI" id="CHEBI:57692"/>
    </ligand>
</feature>
<dbReference type="Pfam" id="PF01494">
    <property type="entry name" value="FAD_binding_3"/>
    <property type="match status" value="1"/>
</dbReference>
<evidence type="ECO:0000256" key="2">
    <source>
        <dbReference type="ARBA" id="ARBA00022827"/>
    </source>
</evidence>
<feature type="domain" description="FAD-binding" evidence="6">
    <location>
        <begin position="7"/>
        <end position="330"/>
    </location>
</feature>
<comment type="subunit">
    <text evidence="5">Monomer.</text>
</comment>
<evidence type="ECO:0000256" key="5">
    <source>
        <dbReference type="HAMAP-Rule" id="MF_00845"/>
    </source>
</evidence>
<dbReference type="Proteomes" id="UP001258315">
    <property type="component" value="Unassembled WGS sequence"/>
</dbReference>
<organism evidence="7 8">
    <name type="scientific">Mucilaginibacter terrae</name>
    <dbReference type="NCBI Taxonomy" id="1955052"/>
    <lineage>
        <taxon>Bacteria</taxon>
        <taxon>Pseudomonadati</taxon>
        <taxon>Bacteroidota</taxon>
        <taxon>Sphingobacteriia</taxon>
        <taxon>Sphingobacteriales</taxon>
        <taxon>Sphingobacteriaceae</taxon>
        <taxon>Mucilaginibacter</taxon>
    </lineage>
</organism>
<comment type="domain">
    <text evidence="5">Consists of an N-terminal FAD-binding domain with a Rossman fold and a C-terminal substrate-binding domain.</text>
</comment>
<dbReference type="EMBL" id="JAVLVU010000001">
    <property type="protein sequence ID" value="MDT3404841.1"/>
    <property type="molecule type" value="Genomic_DNA"/>
</dbReference>
<keyword evidence="4 5" id="KW-0503">Monooxygenase</keyword>
<dbReference type="InterPro" id="IPR036188">
    <property type="entry name" value="FAD/NAD-bd_sf"/>
</dbReference>
<dbReference type="RefSeq" id="WP_311952610.1">
    <property type="nucleotide sequence ID" value="NZ_JAVLVU010000001.1"/>
</dbReference>
<comment type="subcellular location">
    <subcellularLocation>
        <location evidence="5">Cytoplasm</location>
    </subcellularLocation>
</comment>
<reference evidence="8" key="1">
    <citation type="submission" date="2023-07" db="EMBL/GenBank/DDBJ databases">
        <title>Functional and genomic diversity of the sorghum phyllosphere microbiome.</title>
        <authorList>
            <person name="Shade A."/>
        </authorList>
    </citation>
    <scope>NUCLEOTIDE SEQUENCE [LARGE SCALE GENOMIC DNA]</scope>
    <source>
        <strain evidence="8">SORGH_AS_0422</strain>
    </source>
</reference>
<keyword evidence="5" id="KW-0547">Nucleotide-binding</keyword>
<name>A0ABU3GZH4_9SPHI</name>
<accession>A0ABU3GZH4</accession>
<sequence length="377" mass="41922">MLLQNKQVAIIGAGPVGLTMAKLLQQQGVAVNVYERDKNPQARVWGGTLDLHKNSGQLAMAKAGLLQKYYDLALPMGIKIADEHARILFTKPITAQNAHDNPEINRSELRKMLLNSLVAATVVWDSKFTGMEEHDGKWLIHFEDKPDAMADVVIGANGGMSKVRDYVTVAEIKATGSFIIQGDVPQPEQCLPEFYKLCNDHRLMAAHDGNMLVVNPRNGNLLSYGIIMKTPEEWADGGAPDFNDNDNIVKYLTQRFAGWNERYHELFDATAFFAGITTKVAPLDTHWKTDRPLPITLIGDAAHLMPPFAGMGVNTGLLDALRLSENLTDTKYQSIEDAIGAYEQQMFSYAFAAQAESHKNEMEMRDPKFSFRQLLGI</sequence>
<dbReference type="EC" id="1.14.13.-" evidence="5"/>
<dbReference type="InterPro" id="IPR043683">
    <property type="entry name" value="TetX_monooxygenase"/>
</dbReference>
<evidence type="ECO:0000256" key="4">
    <source>
        <dbReference type="ARBA" id="ARBA00023033"/>
    </source>
</evidence>
<comment type="caution">
    <text evidence="7">The sequence shown here is derived from an EMBL/GenBank/DDBJ whole genome shotgun (WGS) entry which is preliminary data.</text>
</comment>
<protein>
    <recommendedName>
        <fullName evidence="5">Flavin-dependent monooxygenase</fullName>
    </recommendedName>
    <alternativeName>
        <fullName evidence="5">TetX monooxygenase</fullName>
        <shortName evidence="5">TetX</shortName>
        <ecNumber evidence="5">1.14.13.-</ecNumber>
    </alternativeName>
</protein>
<dbReference type="PANTHER" id="PTHR46972">
    <property type="entry name" value="MONOOXYGENASE ASQM-RELATED"/>
    <property type="match status" value="1"/>
</dbReference>
<keyword evidence="8" id="KW-1185">Reference proteome</keyword>
<evidence type="ECO:0000256" key="1">
    <source>
        <dbReference type="ARBA" id="ARBA00022630"/>
    </source>
</evidence>
<dbReference type="PANTHER" id="PTHR46972:SF1">
    <property type="entry name" value="FAD DEPENDENT OXIDOREDUCTASE DOMAIN-CONTAINING PROTEIN"/>
    <property type="match status" value="1"/>
</dbReference>
<evidence type="ECO:0000256" key="3">
    <source>
        <dbReference type="ARBA" id="ARBA00023002"/>
    </source>
</evidence>
<keyword evidence="3 5" id="KW-0560">Oxidoreductase</keyword>
<gene>
    <name evidence="7" type="ORF">QE417_003913</name>
</gene>
<feature type="binding site" evidence="5">
    <location>
        <position position="300"/>
    </location>
    <ligand>
        <name>FAD</name>
        <dbReference type="ChEBI" id="CHEBI:57692"/>
    </ligand>
</feature>
<dbReference type="PRINTS" id="PR00420">
    <property type="entry name" value="RNGMNOXGNASE"/>
</dbReference>
<proteinExistence type="inferred from homology"/>
<keyword evidence="1 5" id="KW-0285">Flavoprotein</keyword>
<dbReference type="SUPFAM" id="SSF51905">
    <property type="entry name" value="FAD/NAD(P)-binding domain"/>
    <property type="match status" value="1"/>
</dbReference>
<evidence type="ECO:0000313" key="7">
    <source>
        <dbReference type="EMBL" id="MDT3404841.1"/>
    </source>
</evidence>
<comment type="catalytic activity">
    <reaction evidence="5">
        <text>a tetracycline + NADPH + O2 + H(+) = an 11a-hydroxytetracycline + NADP(+) + H2O</text>
        <dbReference type="Rhea" id="RHEA:61444"/>
        <dbReference type="ChEBI" id="CHEBI:15377"/>
        <dbReference type="ChEBI" id="CHEBI:15378"/>
        <dbReference type="ChEBI" id="CHEBI:15379"/>
        <dbReference type="ChEBI" id="CHEBI:57783"/>
        <dbReference type="ChEBI" id="CHEBI:58349"/>
        <dbReference type="ChEBI" id="CHEBI:144644"/>
        <dbReference type="ChEBI" id="CHEBI:144645"/>
    </reaction>
</comment>
<evidence type="ECO:0000313" key="8">
    <source>
        <dbReference type="Proteomes" id="UP001258315"/>
    </source>
</evidence>